<dbReference type="VEuPathDB" id="HostDB:LOC118670758"/>
<feature type="signal peptide" evidence="3">
    <location>
        <begin position="1"/>
        <end position="18"/>
    </location>
</feature>
<comment type="caution">
    <text evidence="5">The sequence shown here is derived from an EMBL/GenBank/DDBJ whole genome shotgun (WGS) entry which is preliminary data.</text>
</comment>
<accession>A0A7J7TJF2</accession>
<sequence length="157" mass="17257">MTVLLAFLLALGLPRAETNVTGTGRQGALQCHSCEEFYTLSCAKATECEPGNVFCVTVVVRMLVRFFYVSRQCTEYCPVIRPFDVLPYQSYVLLKPTPFLYASCCRTPLCNTDSPTINDTEWQYYREAGGARRRGGAGLGLALLLALAALSLGLRPS</sequence>
<keyword evidence="2" id="KW-0812">Transmembrane</keyword>
<evidence type="ECO:0000256" key="3">
    <source>
        <dbReference type="SAM" id="SignalP"/>
    </source>
</evidence>
<dbReference type="AlphaFoldDB" id="A0A7J7TJF2"/>
<proteinExistence type="predicted"/>
<dbReference type="SMART" id="SM00134">
    <property type="entry name" value="LU"/>
    <property type="match status" value="1"/>
</dbReference>
<dbReference type="PANTHER" id="PTHR15049">
    <property type="entry name" value="GLYCOSYL-PHOSPHATIDYLINOSITOL-ANCHORED MOLECULE-LIKE PROTEIN-RELATED"/>
    <property type="match status" value="1"/>
</dbReference>
<dbReference type="InterPro" id="IPR016054">
    <property type="entry name" value="LY6_UPA_recep-like"/>
</dbReference>
<dbReference type="InterPro" id="IPR052874">
    <property type="entry name" value="Sperm-ZP_regulatory"/>
</dbReference>
<keyword evidence="2" id="KW-1133">Transmembrane helix</keyword>
<dbReference type="GO" id="GO:0001669">
    <property type="term" value="C:acrosomal vesicle"/>
    <property type="evidence" value="ECO:0007669"/>
    <property type="project" value="TreeGrafter"/>
</dbReference>
<dbReference type="InterPro" id="IPR018363">
    <property type="entry name" value="CD59_antigen_CS"/>
</dbReference>
<dbReference type="Pfam" id="PF00021">
    <property type="entry name" value="UPAR_LY6"/>
    <property type="match status" value="1"/>
</dbReference>
<gene>
    <name evidence="5" type="ORF">mMyoMyo1_012594</name>
</gene>
<dbReference type="SUPFAM" id="SSF57302">
    <property type="entry name" value="Snake toxin-like"/>
    <property type="match status" value="1"/>
</dbReference>
<protein>
    <submittedName>
        <fullName evidence="5">Lymphocyte antigen 6 family member K</fullName>
    </submittedName>
</protein>
<evidence type="ECO:0000259" key="4">
    <source>
        <dbReference type="SMART" id="SM00134"/>
    </source>
</evidence>
<dbReference type="Gene3D" id="2.10.60.10">
    <property type="entry name" value="CD59"/>
    <property type="match status" value="1"/>
</dbReference>
<evidence type="ECO:0000256" key="2">
    <source>
        <dbReference type="SAM" id="Phobius"/>
    </source>
</evidence>
<keyword evidence="2" id="KW-0472">Membrane</keyword>
<evidence type="ECO:0000313" key="5">
    <source>
        <dbReference type="EMBL" id="KAF6300662.1"/>
    </source>
</evidence>
<dbReference type="EMBL" id="JABWUV010000016">
    <property type="protein sequence ID" value="KAF6300662.1"/>
    <property type="molecule type" value="Genomic_DNA"/>
</dbReference>
<feature type="domain" description="UPAR/Ly6" evidence="4">
    <location>
        <begin position="29"/>
        <end position="118"/>
    </location>
</feature>
<organism evidence="5 6">
    <name type="scientific">Myotis myotis</name>
    <name type="common">Greater mouse-eared bat</name>
    <name type="synonym">Vespertilio myotis</name>
    <dbReference type="NCBI Taxonomy" id="51298"/>
    <lineage>
        <taxon>Eukaryota</taxon>
        <taxon>Metazoa</taxon>
        <taxon>Chordata</taxon>
        <taxon>Craniata</taxon>
        <taxon>Vertebrata</taxon>
        <taxon>Euteleostomi</taxon>
        <taxon>Mammalia</taxon>
        <taxon>Eutheria</taxon>
        <taxon>Laurasiatheria</taxon>
        <taxon>Chiroptera</taxon>
        <taxon>Yangochiroptera</taxon>
        <taxon>Vespertilionidae</taxon>
        <taxon>Myotis</taxon>
    </lineage>
</organism>
<evidence type="ECO:0000313" key="6">
    <source>
        <dbReference type="Proteomes" id="UP000527355"/>
    </source>
</evidence>
<name>A0A7J7TJF2_MYOMY</name>
<evidence type="ECO:0000256" key="1">
    <source>
        <dbReference type="ARBA" id="ARBA00022729"/>
    </source>
</evidence>
<keyword evidence="1 3" id="KW-0732">Signal</keyword>
<keyword evidence="6" id="KW-1185">Reference proteome</keyword>
<dbReference type="PANTHER" id="PTHR15049:SF1">
    <property type="entry name" value="LYMPHOCYTE ANTIGEN 6K"/>
    <property type="match status" value="1"/>
</dbReference>
<dbReference type="InterPro" id="IPR045860">
    <property type="entry name" value="Snake_toxin-like_sf"/>
</dbReference>
<dbReference type="GO" id="GO:0007339">
    <property type="term" value="P:binding of sperm to zona pellucida"/>
    <property type="evidence" value="ECO:0007669"/>
    <property type="project" value="TreeGrafter"/>
</dbReference>
<reference evidence="5 6" key="1">
    <citation type="journal article" date="2020" name="Nature">
        <title>Six reference-quality genomes reveal evolution of bat adaptations.</title>
        <authorList>
            <person name="Jebb D."/>
            <person name="Huang Z."/>
            <person name="Pippel M."/>
            <person name="Hughes G.M."/>
            <person name="Lavrichenko K."/>
            <person name="Devanna P."/>
            <person name="Winkler S."/>
            <person name="Jermiin L.S."/>
            <person name="Skirmuntt E.C."/>
            <person name="Katzourakis A."/>
            <person name="Burkitt-Gray L."/>
            <person name="Ray D.A."/>
            <person name="Sullivan K.A.M."/>
            <person name="Roscito J.G."/>
            <person name="Kirilenko B.M."/>
            <person name="Davalos L.M."/>
            <person name="Corthals A.P."/>
            <person name="Power M.L."/>
            <person name="Jones G."/>
            <person name="Ransome R.D."/>
            <person name="Dechmann D.K.N."/>
            <person name="Locatelli A.G."/>
            <person name="Puechmaille S.J."/>
            <person name="Fedrigo O."/>
            <person name="Jarvis E.D."/>
            <person name="Hiller M."/>
            <person name="Vernes S.C."/>
            <person name="Myers E.W."/>
            <person name="Teeling E.C."/>
        </authorList>
    </citation>
    <scope>NUCLEOTIDE SEQUENCE [LARGE SCALE GENOMIC DNA]</scope>
    <source>
        <strain evidence="5">MMyoMyo1</strain>
        <tissue evidence="5">Flight muscle</tissue>
    </source>
</reference>
<feature type="transmembrane region" description="Helical" evidence="2">
    <location>
        <begin position="135"/>
        <end position="154"/>
    </location>
</feature>
<feature type="chain" id="PRO_5029821152" evidence="3">
    <location>
        <begin position="19"/>
        <end position="157"/>
    </location>
</feature>
<dbReference type="PROSITE" id="PS00983">
    <property type="entry name" value="LY6_UPAR"/>
    <property type="match status" value="1"/>
</dbReference>
<dbReference type="Proteomes" id="UP000527355">
    <property type="component" value="Unassembled WGS sequence"/>
</dbReference>